<name>A0A0R1ZIK4_9LACO</name>
<feature type="transmembrane region" description="Helical" evidence="2">
    <location>
        <begin position="127"/>
        <end position="148"/>
    </location>
</feature>
<feature type="transmembrane region" description="Helical" evidence="2">
    <location>
        <begin position="262"/>
        <end position="283"/>
    </location>
</feature>
<keyword evidence="2" id="KW-1133">Transmembrane helix</keyword>
<feature type="transmembrane region" description="Helical" evidence="2">
    <location>
        <begin position="21"/>
        <end position="41"/>
    </location>
</feature>
<organism evidence="3 4">
    <name type="scientific">Lacticaseibacillus sharpeae JCM 1186 = DSM 20505</name>
    <dbReference type="NCBI Taxonomy" id="1291052"/>
    <lineage>
        <taxon>Bacteria</taxon>
        <taxon>Bacillati</taxon>
        <taxon>Bacillota</taxon>
        <taxon>Bacilli</taxon>
        <taxon>Lactobacillales</taxon>
        <taxon>Lactobacillaceae</taxon>
        <taxon>Lacticaseibacillus</taxon>
    </lineage>
</organism>
<evidence type="ECO:0000313" key="3">
    <source>
        <dbReference type="EMBL" id="KRM54832.1"/>
    </source>
</evidence>
<proteinExistence type="predicted"/>
<feature type="compositionally biased region" description="Low complexity" evidence="1">
    <location>
        <begin position="74"/>
        <end position="93"/>
    </location>
</feature>
<evidence type="ECO:0000256" key="1">
    <source>
        <dbReference type="SAM" id="MobiDB-lite"/>
    </source>
</evidence>
<reference evidence="3 4" key="1">
    <citation type="journal article" date="2015" name="Genome Announc.">
        <title>Expanding the biotechnology potential of lactobacilli through comparative genomics of 213 strains and associated genera.</title>
        <authorList>
            <person name="Sun Z."/>
            <person name="Harris H.M."/>
            <person name="McCann A."/>
            <person name="Guo C."/>
            <person name="Argimon S."/>
            <person name="Zhang W."/>
            <person name="Yang X."/>
            <person name="Jeffery I.B."/>
            <person name="Cooney J.C."/>
            <person name="Kagawa T.F."/>
            <person name="Liu W."/>
            <person name="Song Y."/>
            <person name="Salvetti E."/>
            <person name="Wrobel A."/>
            <person name="Rasinkangas P."/>
            <person name="Parkhill J."/>
            <person name="Rea M.C."/>
            <person name="O'Sullivan O."/>
            <person name="Ritari J."/>
            <person name="Douillard F.P."/>
            <person name="Paul Ross R."/>
            <person name="Yang R."/>
            <person name="Briner A.E."/>
            <person name="Felis G.E."/>
            <person name="de Vos W.M."/>
            <person name="Barrangou R."/>
            <person name="Klaenhammer T.R."/>
            <person name="Caufield P.W."/>
            <person name="Cui Y."/>
            <person name="Zhang H."/>
            <person name="O'Toole P.W."/>
        </authorList>
    </citation>
    <scope>NUCLEOTIDE SEQUENCE [LARGE SCALE GENOMIC DNA]</scope>
    <source>
        <strain evidence="3 4">DSM 20505</strain>
    </source>
</reference>
<keyword evidence="2" id="KW-0812">Transmembrane</keyword>
<protein>
    <recommendedName>
        <fullName evidence="5">ABC transporter permease</fullName>
    </recommendedName>
</protein>
<keyword evidence="2" id="KW-0472">Membrane</keyword>
<dbReference type="Proteomes" id="UP000051679">
    <property type="component" value="Unassembled WGS sequence"/>
</dbReference>
<gene>
    <name evidence="3" type="ORF">FC18_GL002249</name>
</gene>
<dbReference type="STRING" id="1291052.FC18_GL002249"/>
<evidence type="ECO:0000313" key="4">
    <source>
        <dbReference type="Proteomes" id="UP000051679"/>
    </source>
</evidence>
<keyword evidence="4" id="KW-1185">Reference proteome</keyword>
<dbReference type="OrthoDB" id="2312079at2"/>
<dbReference type="AlphaFoldDB" id="A0A0R1ZIK4"/>
<evidence type="ECO:0008006" key="5">
    <source>
        <dbReference type="Google" id="ProtNLM"/>
    </source>
</evidence>
<comment type="caution">
    <text evidence="3">The sequence shown here is derived from an EMBL/GenBank/DDBJ whole genome shotgun (WGS) entry which is preliminary data.</text>
</comment>
<accession>A0A0R1ZIK4</accession>
<dbReference type="EMBL" id="AYYO01000044">
    <property type="protein sequence ID" value="KRM54832.1"/>
    <property type="molecule type" value="Genomic_DNA"/>
</dbReference>
<dbReference type="RefSeq" id="WP_054677396.1">
    <property type="nucleotide sequence ID" value="NZ_AYYO01000044.1"/>
</dbReference>
<sequence>MKFLERVIMGMRYHRRAHIAIIILTVLFTTAGLFLQTNLMLENQARMTFNQRLNQLSIGTDSGTGRMPSAGKQAANGTSGSAAGANTNGATATPQTGMPGKHPTVIKKGVAKRIAKIYQSQTNLYQLIFWLSTGVFIIAIMFIAFRLARRNRDETRALMLVGKHPGTIAFQSGAESFISFGGTFAIVTLISLLFSTQIMKVMQHLNRTTFIQVLTSATGKSQTAVENSLSSMFHNHMTDFTSRSLLVGHDFGNRTLDSLSGYSITFLIGATIVILLPFLATLLQAHRVRRAL</sequence>
<feature type="region of interest" description="Disordered" evidence="1">
    <location>
        <begin position="60"/>
        <end position="103"/>
    </location>
</feature>
<dbReference type="PATRIC" id="fig|1291052.5.peg.2316"/>
<evidence type="ECO:0000256" key="2">
    <source>
        <dbReference type="SAM" id="Phobius"/>
    </source>
</evidence>
<feature type="transmembrane region" description="Helical" evidence="2">
    <location>
        <begin position="168"/>
        <end position="194"/>
    </location>
</feature>